<evidence type="ECO:0000256" key="5">
    <source>
        <dbReference type="ARBA" id="ARBA00022729"/>
    </source>
</evidence>
<dbReference type="GO" id="GO:0015344">
    <property type="term" value="F:siderophore uptake transmembrane transporter activity"/>
    <property type="evidence" value="ECO:0007669"/>
    <property type="project" value="TreeGrafter"/>
</dbReference>
<dbReference type="InterPro" id="IPR039426">
    <property type="entry name" value="TonB-dep_rcpt-like"/>
</dbReference>
<sequence length="628" mass="69287">MKSVKVSRLRLFYIMLRDPVKTGLNCFIVTLLFLTSSSLALQVPRFYGQEVVVTATRRLQLKSESPAKVVVLTAKDIAATGANNLYQALRYTEGLDLKISGGLGAQSTLRLRGSNAEQVLLLVNGNRISSPLLGLSDLTDILVDNVEQIEVVYGPASSLYGSAASGGVVNVITKQPELLTKRQVGFGYDSYGGSRADFSLVNNDYLFSIASKISKGFQTNSDYIGTNYQGEVRFALSQKAKVCLGLNGYLADRGVPGSSVYPTPNTRQSDWNNYLNGGLDLDLSPKYKINLKGRYASIQQRYNANPTLYANEKYDAESLGIGLKSDLQINSAHQLAVGVDFDLDGSDSDMAGRHKISNQAFYFQSEHRANQQLLLNLGLRVDRHSVAGESLSPRIGLVYQASQDLVLRSSFGTAFRAPTLNELYWYYNDPVWGLITRGNQNLRPEKSQTWDVGLTKRFDDSTQATLTGYISKYSDMIKWVDISGVWATWEAQNLSAADSIGADLSLKRKFTEACHGFVNYSYQNSIDLSTGNKLVYSPVHKANAGLVYEPEDRLSGSFYVRYVGERFDNAANTGIAPAYTVADLKVWQTIADVKVSVGVENVFNAQYQDTLNYPMPSRKYVLGVVQEI</sequence>
<dbReference type="CDD" id="cd01347">
    <property type="entry name" value="ligand_gated_channel"/>
    <property type="match status" value="1"/>
</dbReference>
<dbReference type="PANTHER" id="PTHR30069">
    <property type="entry name" value="TONB-DEPENDENT OUTER MEMBRANE RECEPTOR"/>
    <property type="match status" value="1"/>
</dbReference>
<dbReference type="Pfam" id="PF00593">
    <property type="entry name" value="TonB_dep_Rec_b-barrel"/>
    <property type="match status" value="1"/>
</dbReference>
<accession>A0A1F4TQQ5</accession>
<evidence type="ECO:0000313" key="14">
    <source>
        <dbReference type="EMBL" id="OGC34967.1"/>
    </source>
</evidence>
<dbReference type="GO" id="GO:0044718">
    <property type="term" value="P:siderophore transmembrane transport"/>
    <property type="evidence" value="ECO:0007669"/>
    <property type="project" value="TreeGrafter"/>
</dbReference>
<evidence type="ECO:0000256" key="8">
    <source>
        <dbReference type="ARBA" id="ARBA00023170"/>
    </source>
</evidence>
<evidence type="ECO:0000256" key="4">
    <source>
        <dbReference type="ARBA" id="ARBA00022692"/>
    </source>
</evidence>
<evidence type="ECO:0000256" key="9">
    <source>
        <dbReference type="ARBA" id="ARBA00023237"/>
    </source>
</evidence>
<dbReference type="PROSITE" id="PS52016">
    <property type="entry name" value="TONB_DEPENDENT_REC_3"/>
    <property type="match status" value="1"/>
</dbReference>
<evidence type="ECO:0000259" key="13">
    <source>
        <dbReference type="Pfam" id="PF07715"/>
    </source>
</evidence>
<dbReference type="PANTHER" id="PTHR30069:SF29">
    <property type="entry name" value="HEMOGLOBIN AND HEMOGLOBIN-HAPTOGLOBIN-BINDING PROTEIN 1-RELATED"/>
    <property type="match status" value="1"/>
</dbReference>
<dbReference type="SUPFAM" id="SSF56935">
    <property type="entry name" value="Porins"/>
    <property type="match status" value="1"/>
</dbReference>
<dbReference type="InterPro" id="IPR012910">
    <property type="entry name" value="Plug_dom"/>
</dbReference>
<dbReference type="Proteomes" id="UP000177309">
    <property type="component" value="Unassembled WGS sequence"/>
</dbReference>
<evidence type="ECO:0000259" key="12">
    <source>
        <dbReference type="Pfam" id="PF00593"/>
    </source>
</evidence>
<comment type="subcellular location">
    <subcellularLocation>
        <location evidence="1 10">Cell outer membrane</location>
        <topology evidence="1 10">Multi-pass membrane protein</topology>
    </subcellularLocation>
</comment>
<evidence type="ECO:0000256" key="10">
    <source>
        <dbReference type="PROSITE-ProRule" id="PRU01360"/>
    </source>
</evidence>
<dbReference type="InterPro" id="IPR037066">
    <property type="entry name" value="Plug_dom_sf"/>
</dbReference>
<feature type="domain" description="TonB-dependent receptor plug" evidence="13">
    <location>
        <begin position="62"/>
        <end position="168"/>
    </location>
</feature>
<evidence type="ECO:0000313" key="15">
    <source>
        <dbReference type="Proteomes" id="UP000177309"/>
    </source>
</evidence>
<dbReference type="InterPro" id="IPR036942">
    <property type="entry name" value="Beta-barrel_TonB_sf"/>
</dbReference>
<proteinExistence type="inferred from homology"/>
<keyword evidence="4 10" id="KW-0812">Transmembrane</keyword>
<keyword evidence="8" id="KW-0675">Receptor</keyword>
<evidence type="ECO:0000256" key="7">
    <source>
        <dbReference type="ARBA" id="ARBA00023136"/>
    </source>
</evidence>
<keyword evidence="2 10" id="KW-0813">Transport</keyword>
<feature type="domain" description="TonB-dependent receptor-like beta-barrel" evidence="12">
    <location>
        <begin position="242"/>
        <end position="602"/>
    </location>
</feature>
<dbReference type="GO" id="GO:0009279">
    <property type="term" value="C:cell outer membrane"/>
    <property type="evidence" value="ECO:0007669"/>
    <property type="project" value="UniProtKB-SubCell"/>
</dbReference>
<organism evidence="14 15">
    <name type="scientific">candidate division WOR-1 bacterium RIFOXYC2_FULL_41_25</name>
    <dbReference type="NCBI Taxonomy" id="1802586"/>
    <lineage>
        <taxon>Bacteria</taxon>
        <taxon>Bacillati</taxon>
        <taxon>Saganbacteria</taxon>
    </lineage>
</organism>
<evidence type="ECO:0000256" key="3">
    <source>
        <dbReference type="ARBA" id="ARBA00022452"/>
    </source>
</evidence>
<dbReference type="Gene3D" id="2.40.170.20">
    <property type="entry name" value="TonB-dependent receptor, beta-barrel domain"/>
    <property type="match status" value="1"/>
</dbReference>
<dbReference type="Gene3D" id="2.170.130.10">
    <property type="entry name" value="TonB-dependent receptor, plug domain"/>
    <property type="match status" value="1"/>
</dbReference>
<reference evidence="14 15" key="1">
    <citation type="journal article" date="2016" name="Nat. Commun.">
        <title>Thousands of microbial genomes shed light on interconnected biogeochemical processes in an aquifer system.</title>
        <authorList>
            <person name="Anantharaman K."/>
            <person name="Brown C.T."/>
            <person name="Hug L.A."/>
            <person name="Sharon I."/>
            <person name="Castelle C.J."/>
            <person name="Probst A.J."/>
            <person name="Thomas B.C."/>
            <person name="Singh A."/>
            <person name="Wilkins M.J."/>
            <person name="Karaoz U."/>
            <person name="Brodie E.L."/>
            <person name="Williams K.H."/>
            <person name="Hubbard S.S."/>
            <person name="Banfield J.F."/>
        </authorList>
    </citation>
    <scope>NUCLEOTIDE SEQUENCE [LARGE SCALE GENOMIC DNA]</scope>
</reference>
<evidence type="ECO:0008006" key="16">
    <source>
        <dbReference type="Google" id="ProtNLM"/>
    </source>
</evidence>
<keyword evidence="5" id="KW-0732">Signal</keyword>
<keyword evidence="9 10" id="KW-0998">Cell outer membrane</keyword>
<evidence type="ECO:0000256" key="1">
    <source>
        <dbReference type="ARBA" id="ARBA00004571"/>
    </source>
</evidence>
<dbReference type="AlphaFoldDB" id="A0A1F4TQQ5"/>
<keyword evidence="7 10" id="KW-0472">Membrane</keyword>
<keyword evidence="6 11" id="KW-0798">TonB box</keyword>
<evidence type="ECO:0000256" key="2">
    <source>
        <dbReference type="ARBA" id="ARBA00022448"/>
    </source>
</evidence>
<protein>
    <recommendedName>
        <fullName evidence="16">TonB-dependent receptor plug domain-containing protein</fullName>
    </recommendedName>
</protein>
<evidence type="ECO:0000256" key="11">
    <source>
        <dbReference type="RuleBase" id="RU003357"/>
    </source>
</evidence>
<evidence type="ECO:0000256" key="6">
    <source>
        <dbReference type="ARBA" id="ARBA00023077"/>
    </source>
</evidence>
<comment type="similarity">
    <text evidence="10 11">Belongs to the TonB-dependent receptor family.</text>
</comment>
<dbReference type="InterPro" id="IPR000531">
    <property type="entry name" value="Beta-barrel_TonB"/>
</dbReference>
<dbReference type="EMBL" id="MEUI01000011">
    <property type="protein sequence ID" value="OGC34967.1"/>
    <property type="molecule type" value="Genomic_DNA"/>
</dbReference>
<gene>
    <name evidence="14" type="ORF">A2462_05160</name>
</gene>
<dbReference type="Pfam" id="PF07715">
    <property type="entry name" value="Plug"/>
    <property type="match status" value="1"/>
</dbReference>
<name>A0A1F4TQQ5_UNCSA</name>
<comment type="caution">
    <text evidence="14">The sequence shown here is derived from an EMBL/GenBank/DDBJ whole genome shotgun (WGS) entry which is preliminary data.</text>
</comment>
<keyword evidence="3 10" id="KW-1134">Transmembrane beta strand</keyword>